<protein>
    <submittedName>
        <fullName evidence="1">Uncharacterized protein family (UPF0180)</fullName>
    </submittedName>
</protein>
<dbReference type="OrthoDB" id="1708042at2"/>
<reference evidence="1 2" key="1">
    <citation type="submission" date="2016-10" db="EMBL/GenBank/DDBJ databases">
        <authorList>
            <person name="de Groot N.N."/>
        </authorList>
    </citation>
    <scope>NUCLEOTIDE SEQUENCE [LARGE SCALE GENOMIC DNA]</scope>
    <source>
        <strain evidence="1 2">DSM 23310</strain>
    </source>
</reference>
<proteinExistence type="predicted"/>
<organism evidence="1 2">
    <name type="scientific">Tepidimicrobium xylanilyticum</name>
    <dbReference type="NCBI Taxonomy" id="1123352"/>
    <lineage>
        <taxon>Bacteria</taxon>
        <taxon>Bacillati</taxon>
        <taxon>Bacillota</taxon>
        <taxon>Tissierellia</taxon>
        <taxon>Tissierellales</taxon>
        <taxon>Tepidimicrobiaceae</taxon>
        <taxon>Tepidimicrobium</taxon>
    </lineage>
</organism>
<dbReference type="Proteomes" id="UP000198828">
    <property type="component" value="Unassembled WGS sequence"/>
</dbReference>
<evidence type="ECO:0000313" key="2">
    <source>
        <dbReference type="Proteomes" id="UP000198828"/>
    </source>
</evidence>
<gene>
    <name evidence="1" type="ORF">SAMN05660923_02170</name>
</gene>
<dbReference type="EMBL" id="FNNG01000010">
    <property type="protein sequence ID" value="SDX36737.1"/>
    <property type="molecule type" value="Genomic_DNA"/>
</dbReference>
<keyword evidence="2" id="KW-1185">Reference proteome</keyword>
<evidence type="ECO:0000313" key="1">
    <source>
        <dbReference type="EMBL" id="SDX36737.1"/>
    </source>
</evidence>
<sequence length="87" mass="9696">MKDKIVVENTLTPFIEHLKSLGYDVYTLYKNSNLEHITSDEYKAIVVSGIDVLSSSDSTGQIPPVPIVEARGKTPEEVHQIIQDKLV</sequence>
<dbReference type="InterPro" id="IPR005370">
    <property type="entry name" value="UPF0180"/>
</dbReference>
<dbReference type="AlphaFoldDB" id="A0A1H3B469"/>
<dbReference type="RefSeq" id="WP_159428681.1">
    <property type="nucleotide sequence ID" value="NZ_BSYN01000005.1"/>
</dbReference>
<accession>A0A1H3B469</accession>
<name>A0A1H3B469_9FIRM</name>
<dbReference type="Pfam" id="PF03698">
    <property type="entry name" value="UPF0180"/>
    <property type="match status" value="1"/>
</dbReference>